<dbReference type="GO" id="GO:0006351">
    <property type="term" value="P:DNA-templated transcription"/>
    <property type="evidence" value="ECO:0007669"/>
    <property type="project" value="InterPro"/>
</dbReference>
<feature type="region of interest" description="Disordered" evidence="1">
    <location>
        <begin position="698"/>
        <end position="729"/>
    </location>
</feature>
<comment type="caution">
    <text evidence="3">The sequence shown here is derived from an EMBL/GenBank/DDBJ whole genome shotgun (WGS) entry which is preliminary data.</text>
</comment>
<feature type="region of interest" description="Disordered" evidence="1">
    <location>
        <begin position="203"/>
        <end position="337"/>
    </location>
</feature>
<dbReference type="AlphaFoldDB" id="A0A086M6S3"/>
<sequence>MEEGGAVIGRLEEAFQDVSLGGRKGTFFLTSKALAFLSCVESTAAKEGEHGEGREEKTESDEQQAKSGQTFELQLLVWIQQWTSTERSKKSAKARLTFSNATVLPSASACVPATGTAVLDFGADRGKMDAACSLLQQLHNAERHRPSFSLHVCETNSPERQAFLEDLKIVLGLPASSDLHAALSLPYLLLRPSLSIYEHRLRSPSLPSPELPHESERPSFAAATTPPKGAGGAPEPAGTPSPGAHDSGAGVHTPGQSQPEGVSESGKKRGAAFGPAGDLRDVSEAKRAKASSASGKEPQKTSRAPQPSSSSATPPALPSLGPSSRSPAPEAPDLRLRRLHLETVEKMERLREAREIRAAQRSLLQKNAVLRNLYLFLVGDPEDDGDVCGDPGSEEQTKASDASGAGVKKGKDGREPGKVLSREEFWKLHQSDLVAHRAQLAPDPPASAFLIRPPQFEYVGGSGGSEKPSLLVDCSEQMLDAILEEDPRINEVYRQLVPTGRIAREKFFERLFQSKYFQEFLGLPAQASAAGHATLAGLSSEDSGTLINLSNTAPSLLAPSAQVVLELATASEDLISTEAFRMRGFGTADGLNSLGGDAVDSTEAKRRMTLAPSEPQDALPGVPNARRPLQSRLLERFNRQSHRLLLQHMLPPTAVAASQREPEASGAPGVGRAAAGELEKIHEQLQLVADQEKKIFSAQKDDARSRPGPAGKAPRPHTRPLAAESSKSERVAAELRLGDLATPETVSHQLLEVSRRQLYAAGSRRVPSVSEKSKSLPACAEWASPGDAGSAEEQERTTRAAERKAVEEWIGQVTERVEGHTVTPTASLYETGRYMFVFNTKLCQSEKVAQVAALDYEPTTVNAVRAHQARVTELLQHFYASAVPDEEKRERIIQALDATKNELERTQESTFGPYTGAATKALCMPLFDQINAAKVHHNKLKKLLSDLRAQRKSHHMRQAALTQRAPSQAHDRRQSASCNT</sequence>
<gene>
    <name evidence="3" type="ORF">TGRUB_246520</name>
</gene>
<dbReference type="PANTHER" id="PTHR12856">
    <property type="entry name" value="TRANSCRIPTION INITIATION FACTOR IIH-RELATED"/>
    <property type="match status" value="1"/>
</dbReference>
<feature type="region of interest" description="Disordered" evidence="1">
    <location>
        <begin position="762"/>
        <end position="795"/>
    </location>
</feature>
<dbReference type="InterPro" id="IPR027079">
    <property type="entry name" value="Tfb1/GTF2H1"/>
</dbReference>
<dbReference type="VEuPathDB" id="ToxoDB:TGRUB_246520"/>
<evidence type="ECO:0000313" key="4">
    <source>
        <dbReference type="Proteomes" id="UP000028834"/>
    </source>
</evidence>
<evidence type="ECO:0000256" key="1">
    <source>
        <dbReference type="SAM" id="MobiDB-lite"/>
    </source>
</evidence>
<reference evidence="3 4" key="1">
    <citation type="submission" date="2014-05" db="EMBL/GenBank/DDBJ databases">
        <authorList>
            <person name="Sibley D."/>
            <person name="Venepally P."/>
            <person name="Karamycheva S."/>
            <person name="Hadjithomas M."/>
            <person name="Khan A."/>
            <person name="Brunk B."/>
            <person name="Roos D."/>
            <person name="Caler E."/>
            <person name="Lorenzi H."/>
        </authorList>
    </citation>
    <scope>NUCLEOTIDE SEQUENCE [LARGE SCALE GENOMIC DNA]</scope>
    <source>
        <strain evidence="3 4">RUB</strain>
    </source>
</reference>
<dbReference type="OrthoDB" id="360521at2759"/>
<dbReference type="GO" id="GO:0000439">
    <property type="term" value="C:transcription factor TFIIH core complex"/>
    <property type="evidence" value="ECO:0007669"/>
    <property type="project" value="InterPro"/>
</dbReference>
<feature type="compositionally biased region" description="Low complexity" evidence="1">
    <location>
        <begin position="290"/>
        <end position="328"/>
    </location>
</feature>
<name>A0A086M6S3_TOXGO</name>
<accession>A0A086M6S3</accession>
<organism evidence="3 4">
    <name type="scientific">Toxoplasma gondii RUB</name>
    <dbReference type="NCBI Taxonomy" id="935652"/>
    <lineage>
        <taxon>Eukaryota</taxon>
        <taxon>Sar</taxon>
        <taxon>Alveolata</taxon>
        <taxon>Apicomplexa</taxon>
        <taxon>Conoidasida</taxon>
        <taxon>Coccidia</taxon>
        <taxon>Eucoccidiorida</taxon>
        <taxon>Eimeriorina</taxon>
        <taxon>Sarcocystidae</taxon>
        <taxon>Toxoplasma</taxon>
    </lineage>
</organism>
<feature type="region of interest" description="Disordered" evidence="1">
    <location>
        <begin position="45"/>
        <end position="67"/>
    </location>
</feature>
<proteinExistence type="predicted"/>
<feature type="region of interest" description="Disordered" evidence="1">
    <location>
        <begin position="949"/>
        <end position="980"/>
    </location>
</feature>
<feature type="domain" description="BSD" evidence="2">
    <location>
        <begin position="466"/>
        <end position="519"/>
    </location>
</feature>
<protein>
    <recommendedName>
        <fullName evidence="2">BSD domain-containing protein</fullName>
    </recommendedName>
</protein>
<dbReference type="PROSITE" id="PS50858">
    <property type="entry name" value="BSD"/>
    <property type="match status" value="1"/>
</dbReference>
<dbReference type="InterPro" id="IPR005607">
    <property type="entry name" value="BSD_dom"/>
</dbReference>
<feature type="compositionally biased region" description="Basic and acidic residues" evidence="1">
    <location>
        <begin position="45"/>
        <end position="57"/>
    </location>
</feature>
<dbReference type="Proteomes" id="UP000028834">
    <property type="component" value="Unassembled WGS sequence"/>
</dbReference>
<evidence type="ECO:0000259" key="2">
    <source>
        <dbReference type="PROSITE" id="PS50858"/>
    </source>
</evidence>
<feature type="compositionally biased region" description="Basic and acidic residues" evidence="1">
    <location>
        <begin position="278"/>
        <end position="287"/>
    </location>
</feature>
<dbReference type="GO" id="GO:0006289">
    <property type="term" value="P:nucleotide-excision repair"/>
    <property type="evidence" value="ECO:0007669"/>
    <property type="project" value="InterPro"/>
</dbReference>
<dbReference type="EMBL" id="AFYV02000584">
    <property type="protein sequence ID" value="KFG64591.1"/>
    <property type="molecule type" value="Genomic_DNA"/>
</dbReference>
<feature type="region of interest" description="Disordered" evidence="1">
    <location>
        <begin position="385"/>
        <end position="416"/>
    </location>
</feature>
<feature type="compositionally biased region" description="Low complexity" evidence="1">
    <location>
        <begin position="218"/>
        <end position="244"/>
    </location>
</feature>
<evidence type="ECO:0000313" key="3">
    <source>
        <dbReference type="EMBL" id="KFG64591.1"/>
    </source>
</evidence>